<sequence length="82" mass="9981">MPDLSARDREVLAFERAWWKHSDAKDAAVRDRLALSPQEYYQALNALLDHPEALELDPLLVRRLRRQRLVRQRQRQERRQHR</sequence>
<protein>
    <submittedName>
        <fullName evidence="1">DUF3263 domain-containing protein</fullName>
    </submittedName>
</protein>
<dbReference type="AlphaFoldDB" id="A0A6L7EXQ2"/>
<accession>A0A6L7EXQ2</accession>
<dbReference type="EMBL" id="WUEK01000008">
    <property type="protein sequence ID" value="MXG90646.1"/>
    <property type="molecule type" value="Genomic_DNA"/>
</dbReference>
<dbReference type="RefSeq" id="WP_160878576.1">
    <property type="nucleotide sequence ID" value="NZ_WUEK01000008.1"/>
</dbReference>
<name>A0A6L7EXQ2_9ACTN</name>
<keyword evidence="2" id="KW-1185">Reference proteome</keyword>
<dbReference type="Pfam" id="PF11662">
    <property type="entry name" value="DUF3263"/>
    <property type="match status" value="1"/>
</dbReference>
<dbReference type="InterPro" id="IPR021678">
    <property type="entry name" value="DUF3263"/>
</dbReference>
<reference evidence="1 2" key="1">
    <citation type="submission" date="2019-12" db="EMBL/GenBank/DDBJ databases">
        <authorList>
            <person name="Kun Z."/>
        </authorList>
    </citation>
    <scope>NUCLEOTIDE SEQUENCE [LARGE SCALE GENOMIC DNA]</scope>
    <source>
        <strain evidence="1 2">YIM 123512</strain>
    </source>
</reference>
<evidence type="ECO:0000313" key="1">
    <source>
        <dbReference type="EMBL" id="MXG90646.1"/>
    </source>
</evidence>
<proteinExistence type="predicted"/>
<comment type="caution">
    <text evidence="1">The sequence shown here is derived from an EMBL/GenBank/DDBJ whole genome shotgun (WGS) entry which is preliminary data.</text>
</comment>
<evidence type="ECO:0000313" key="2">
    <source>
        <dbReference type="Proteomes" id="UP000473325"/>
    </source>
</evidence>
<gene>
    <name evidence="1" type="ORF">GRQ65_13910</name>
</gene>
<dbReference type="Proteomes" id="UP000473325">
    <property type="component" value="Unassembled WGS sequence"/>
</dbReference>
<organism evidence="1 2">
    <name type="scientific">Nocardioides flavescens</name>
    <dbReference type="NCBI Taxonomy" id="2691959"/>
    <lineage>
        <taxon>Bacteria</taxon>
        <taxon>Bacillati</taxon>
        <taxon>Actinomycetota</taxon>
        <taxon>Actinomycetes</taxon>
        <taxon>Propionibacteriales</taxon>
        <taxon>Nocardioidaceae</taxon>
        <taxon>Nocardioides</taxon>
    </lineage>
</organism>